<evidence type="ECO:0000313" key="1">
    <source>
        <dbReference type="EMBL" id="KAA6120779.1"/>
    </source>
</evidence>
<dbReference type="Gene3D" id="3.90.226.10">
    <property type="entry name" value="2-enoyl-CoA Hydratase, Chain A, domain 1"/>
    <property type="match status" value="1"/>
</dbReference>
<name>A0A5M8ADJ1_9BURK</name>
<dbReference type="PANTHER" id="PTHR11941:SF54">
    <property type="entry name" value="ENOYL-COA HYDRATASE, MITOCHONDRIAL"/>
    <property type="match status" value="1"/>
</dbReference>
<gene>
    <name evidence="1" type="ORF">F1599_16525</name>
</gene>
<dbReference type="PANTHER" id="PTHR11941">
    <property type="entry name" value="ENOYL-COA HYDRATASE-RELATED"/>
    <property type="match status" value="1"/>
</dbReference>
<evidence type="ECO:0000313" key="2">
    <source>
        <dbReference type="Proteomes" id="UP000324324"/>
    </source>
</evidence>
<keyword evidence="2" id="KW-1185">Reference proteome</keyword>
<dbReference type="CDD" id="cd06558">
    <property type="entry name" value="crotonase-like"/>
    <property type="match status" value="1"/>
</dbReference>
<dbReference type="Pfam" id="PF00378">
    <property type="entry name" value="ECH_1"/>
    <property type="match status" value="1"/>
</dbReference>
<protein>
    <submittedName>
        <fullName evidence="1">Enoyl-CoA hydratase/isomerase family protein</fullName>
    </submittedName>
</protein>
<organism evidence="1 2">
    <name type="scientific">Cupriavidus cauae</name>
    <dbReference type="NCBI Taxonomy" id="2608999"/>
    <lineage>
        <taxon>Bacteria</taxon>
        <taxon>Pseudomonadati</taxon>
        <taxon>Pseudomonadota</taxon>
        <taxon>Betaproteobacteria</taxon>
        <taxon>Burkholderiales</taxon>
        <taxon>Burkholderiaceae</taxon>
        <taxon>Cupriavidus</taxon>
    </lineage>
</organism>
<dbReference type="GO" id="GO:0016853">
    <property type="term" value="F:isomerase activity"/>
    <property type="evidence" value="ECO:0007669"/>
    <property type="project" value="UniProtKB-KW"/>
</dbReference>
<reference evidence="1 2" key="1">
    <citation type="submission" date="2019-09" db="EMBL/GenBank/DDBJ databases">
        <title>Isolation of a novel species in the genus Cupriavidus from patients with sepsis using whole genome sequencing.</title>
        <authorList>
            <person name="Kweon O.J."/>
            <person name="Lee M.-K."/>
        </authorList>
    </citation>
    <scope>NUCLEOTIDE SEQUENCE [LARGE SCALE GENOMIC DNA]</scope>
    <source>
        <strain evidence="1 2">MKL-01</strain>
    </source>
</reference>
<dbReference type="EMBL" id="VWRN01000045">
    <property type="protein sequence ID" value="KAA6120779.1"/>
    <property type="molecule type" value="Genomic_DNA"/>
</dbReference>
<keyword evidence="1" id="KW-0413">Isomerase</keyword>
<dbReference type="GO" id="GO:0006635">
    <property type="term" value="P:fatty acid beta-oxidation"/>
    <property type="evidence" value="ECO:0007669"/>
    <property type="project" value="TreeGrafter"/>
</dbReference>
<sequence length="261" mass="28292">MEVTAAVEDGVALVTLNRPHRMNAVDDALRTRLIDTLAQCNRDPAVRVVVMTGAGARAFCAGQDLDEAAAMQWQQLVPWLERQRAMYQAVRDLDKPCVAAVRGVAAGAGFQLALCADWRIATPQSRWGQPEVKAGLASIVGSYLMTLHVGHTHNAQLSLSGELISGQRAFEIGLVTELHDDEVLMARAMERARQLAALPPTAMRLSSQRLRAMSQPGFDEACVAGIRAQLECYADGEPQRVMAAFLRKRDGDKANNGGETS</sequence>
<comment type="caution">
    <text evidence="1">The sequence shown here is derived from an EMBL/GenBank/DDBJ whole genome shotgun (WGS) entry which is preliminary data.</text>
</comment>
<dbReference type="Proteomes" id="UP000324324">
    <property type="component" value="Unassembled WGS sequence"/>
</dbReference>
<accession>A0A5M8ADJ1</accession>
<dbReference type="InterPro" id="IPR029045">
    <property type="entry name" value="ClpP/crotonase-like_dom_sf"/>
</dbReference>
<dbReference type="SUPFAM" id="SSF52096">
    <property type="entry name" value="ClpP/crotonase"/>
    <property type="match status" value="1"/>
</dbReference>
<dbReference type="AlphaFoldDB" id="A0A5M8ADJ1"/>
<dbReference type="InterPro" id="IPR001753">
    <property type="entry name" value="Enoyl-CoA_hydra/iso"/>
</dbReference>
<proteinExistence type="predicted"/>
<dbReference type="RefSeq" id="WP_149316119.1">
    <property type="nucleotide sequence ID" value="NZ_VWRN01000045.1"/>
</dbReference>